<dbReference type="SUPFAM" id="SSF52218">
    <property type="entry name" value="Flavoproteins"/>
    <property type="match status" value="1"/>
</dbReference>
<protein>
    <submittedName>
        <fullName evidence="2">Flavodoxin</fullName>
    </submittedName>
</protein>
<organism evidence="2 3">
    <name type="scientific">Phytohabitans aurantiacus</name>
    <dbReference type="NCBI Taxonomy" id="3016789"/>
    <lineage>
        <taxon>Bacteria</taxon>
        <taxon>Bacillati</taxon>
        <taxon>Actinomycetota</taxon>
        <taxon>Actinomycetes</taxon>
        <taxon>Micromonosporales</taxon>
        <taxon>Micromonosporaceae</taxon>
    </lineage>
</organism>
<dbReference type="Gene3D" id="3.40.50.360">
    <property type="match status" value="1"/>
</dbReference>
<dbReference type="EMBL" id="BSDI01000027">
    <property type="protein sequence ID" value="GLH99702.1"/>
    <property type="molecule type" value="Genomic_DNA"/>
</dbReference>
<dbReference type="PROSITE" id="PS00201">
    <property type="entry name" value="FLAVODOXIN"/>
    <property type="match status" value="1"/>
</dbReference>
<dbReference type="Proteomes" id="UP001144280">
    <property type="component" value="Unassembled WGS sequence"/>
</dbReference>
<feature type="domain" description="Flavodoxin-like" evidence="1">
    <location>
        <begin position="3"/>
        <end position="173"/>
    </location>
</feature>
<dbReference type="InterPro" id="IPR008254">
    <property type="entry name" value="Flavodoxin/NO_synth"/>
</dbReference>
<accession>A0ABQ5R0J7</accession>
<evidence type="ECO:0000313" key="2">
    <source>
        <dbReference type="EMBL" id="GLH99702.1"/>
    </source>
</evidence>
<dbReference type="InterPro" id="IPR029039">
    <property type="entry name" value="Flavoprotein-like_sf"/>
</dbReference>
<evidence type="ECO:0000259" key="1">
    <source>
        <dbReference type="PROSITE" id="PS50902"/>
    </source>
</evidence>
<reference evidence="2" key="1">
    <citation type="submission" date="2022-12" db="EMBL/GenBank/DDBJ databases">
        <title>New Phytohabitans aurantiacus sp. RD004123 nov., an actinomycete isolated from soil.</title>
        <authorList>
            <person name="Triningsih D.W."/>
            <person name="Harunari E."/>
            <person name="Igarashi Y."/>
        </authorList>
    </citation>
    <scope>NUCLEOTIDE SEQUENCE</scope>
    <source>
        <strain evidence="2">RD004123</strain>
    </source>
</reference>
<gene>
    <name evidence="2" type="ORF">Pa4123_49780</name>
</gene>
<comment type="caution">
    <text evidence="2">The sequence shown here is derived from an EMBL/GenBank/DDBJ whole genome shotgun (WGS) entry which is preliminary data.</text>
</comment>
<dbReference type="Pfam" id="PF00258">
    <property type="entry name" value="Flavodoxin_1"/>
    <property type="match status" value="1"/>
</dbReference>
<keyword evidence="3" id="KW-1185">Reference proteome</keyword>
<dbReference type="PROSITE" id="PS50902">
    <property type="entry name" value="FLAVODOXIN_LIKE"/>
    <property type="match status" value="1"/>
</dbReference>
<evidence type="ECO:0000313" key="3">
    <source>
        <dbReference type="Proteomes" id="UP001144280"/>
    </source>
</evidence>
<name>A0ABQ5R0J7_9ACTN</name>
<sequence length="173" mass="18016">MKALVVYESMYGNTHAVADAIGEGLASRYQVEVVPVARAAGSSLDQADLLVVGGPTHASGMSRVGTREDAVAGAHQPGSTLVMDPDAGGPGLRDWLASLPPTLHARAAAFDTRIDMPVRLTGRASKGIAAELRKRHIELIAEPESFLVTPQIALAASETARAQQWGRTLAAAA</sequence>
<proteinExistence type="predicted"/>
<dbReference type="InterPro" id="IPR001226">
    <property type="entry name" value="Flavodoxin_CS"/>
</dbReference>